<comment type="caution">
    <text evidence="1">The sequence shown here is derived from an EMBL/GenBank/DDBJ whole genome shotgun (WGS) entry which is preliminary data.</text>
</comment>
<name>A0ABU1Z7S6_9BURK</name>
<sequence>MVASLGQGSPPFVDDHRPCSWDTPEAMGRELADSRVWSGVHFRNSVDVGYRIGQKVAEAVLAMQLRPLQ</sequence>
<dbReference type="Proteomes" id="UP001180536">
    <property type="component" value="Unassembled WGS sequence"/>
</dbReference>
<protein>
    <recommendedName>
        <fullName evidence="3">Phosphatidic acid phosphatase type 2/haloperoxidase domain-containing protein</fullName>
    </recommendedName>
</protein>
<evidence type="ECO:0000313" key="1">
    <source>
        <dbReference type="EMBL" id="MDR7296667.1"/>
    </source>
</evidence>
<dbReference type="SUPFAM" id="SSF48317">
    <property type="entry name" value="Acid phosphatase/Vanadium-dependent haloperoxidase"/>
    <property type="match status" value="1"/>
</dbReference>
<accession>A0ABU1Z7S6</accession>
<dbReference type="Gene3D" id="1.10.606.20">
    <property type="match status" value="1"/>
</dbReference>
<evidence type="ECO:0000313" key="2">
    <source>
        <dbReference type="Proteomes" id="UP001180536"/>
    </source>
</evidence>
<dbReference type="InterPro" id="IPR036938">
    <property type="entry name" value="PAP2/HPO_sf"/>
</dbReference>
<evidence type="ECO:0008006" key="3">
    <source>
        <dbReference type="Google" id="ProtNLM"/>
    </source>
</evidence>
<gene>
    <name evidence="1" type="ORF">J2X16_002014</name>
</gene>
<proteinExistence type="predicted"/>
<organism evidence="1 2">
    <name type="scientific">Pelomonas aquatica</name>
    <dbReference type="NCBI Taxonomy" id="431058"/>
    <lineage>
        <taxon>Bacteria</taxon>
        <taxon>Pseudomonadati</taxon>
        <taxon>Pseudomonadota</taxon>
        <taxon>Betaproteobacteria</taxon>
        <taxon>Burkholderiales</taxon>
        <taxon>Sphaerotilaceae</taxon>
        <taxon>Roseateles</taxon>
    </lineage>
</organism>
<dbReference type="EMBL" id="JAVDXQ010000003">
    <property type="protein sequence ID" value="MDR7296667.1"/>
    <property type="molecule type" value="Genomic_DNA"/>
</dbReference>
<dbReference type="RefSeq" id="WP_056874428.1">
    <property type="nucleotide sequence ID" value="NZ_JAVDXQ010000003.1"/>
</dbReference>
<keyword evidence="2" id="KW-1185">Reference proteome</keyword>
<reference evidence="1 2" key="1">
    <citation type="submission" date="2023-07" db="EMBL/GenBank/DDBJ databases">
        <title>Sorghum-associated microbial communities from plants grown in Nebraska, USA.</title>
        <authorList>
            <person name="Schachtman D."/>
        </authorList>
    </citation>
    <scope>NUCLEOTIDE SEQUENCE [LARGE SCALE GENOMIC DNA]</scope>
    <source>
        <strain evidence="1 2">BE310</strain>
    </source>
</reference>